<name>A0A833SI53_PHYIN</name>
<dbReference type="AlphaFoldDB" id="A0A833SI53"/>
<reference evidence="1" key="1">
    <citation type="submission" date="2020-04" db="EMBL/GenBank/DDBJ databases">
        <title>Hybrid Assembly of Korean Phytophthora infestans isolates.</title>
        <authorList>
            <person name="Prokchorchik M."/>
            <person name="Lee Y."/>
            <person name="Seo J."/>
            <person name="Cho J.-H."/>
            <person name="Park Y.-E."/>
            <person name="Jang D.-C."/>
            <person name="Im J.-S."/>
            <person name="Choi J.-G."/>
            <person name="Park H.-J."/>
            <person name="Lee G.-B."/>
            <person name="Lee Y.-G."/>
            <person name="Hong S.-Y."/>
            <person name="Cho K."/>
            <person name="Sohn K.H."/>
        </authorList>
    </citation>
    <scope>NUCLEOTIDE SEQUENCE</scope>
    <source>
        <strain evidence="1">KR_1_A1</strain>
    </source>
</reference>
<accession>A0A833SI53</accession>
<evidence type="ECO:0000313" key="1">
    <source>
        <dbReference type="EMBL" id="KAF4031389.1"/>
    </source>
</evidence>
<protein>
    <submittedName>
        <fullName evidence="1">Uncharacterized protein</fullName>
    </submittedName>
</protein>
<gene>
    <name evidence="1" type="ORF">GN244_ATG16846</name>
</gene>
<evidence type="ECO:0000313" key="2">
    <source>
        <dbReference type="Proteomes" id="UP000602510"/>
    </source>
</evidence>
<sequence>MVFEDQVGAIAGEATPAFDTDRGIGGGAGQEDFAGYANRNLGLVGAIAQPLKEKSIHSYI</sequence>
<comment type="caution">
    <text evidence="1">The sequence shown here is derived from an EMBL/GenBank/DDBJ whole genome shotgun (WGS) entry which is preliminary data.</text>
</comment>
<dbReference type="Proteomes" id="UP000602510">
    <property type="component" value="Unassembled WGS sequence"/>
</dbReference>
<organism evidence="1 2">
    <name type="scientific">Phytophthora infestans</name>
    <name type="common">Potato late blight agent</name>
    <name type="synonym">Botrytis infestans</name>
    <dbReference type="NCBI Taxonomy" id="4787"/>
    <lineage>
        <taxon>Eukaryota</taxon>
        <taxon>Sar</taxon>
        <taxon>Stramenopiles</taxon>
        <taxon>Oomycota</taxon>
        <taxon>Peronosporomycetes</taxon>
        <taxon>Peronosporales</taxon>
        <taxon>Peronosporaceae</taxon>
        <taxon>Phytophthora</taxon>
    </lineage>
</organism>
<dbReference type="EMBL" id="WSZM01000587">
    <property type="protein sequence ID" value="KAF4031389.1"/>
    <property type="molecule type" value="Genomic_DNA"/>
</dbReference>
<proteinExistence type="predicted"/>
<keyword evidence="2" id="KW-1185">Reference proteome</keyword>